<dbReference type="GO" id="GO:0015658">
    <property type="term" value="F:branched-chain amino acid transmembrane transporter activity"/>
    <property type="evidence" value="ECO:0007669"/>
    <property type="project" value="InterPro"/>
</dbReference>
<dbReference type="InterPro" id="IPR043428">
    <property type="entry name" value="LivM-like"/>
</dbReference>
<keyword evidence="2" id="KW-1003">Cell membrane</keyword>
<reference evidence="7" key="1">
    <citation type="submission" date="2018-05" db="EMBL/GenBank/DDBJ databases">
        <authorList>
            <person name="Lanie J.A."/>
            <person name="Ng W.-L."/>
            <person name="Kazmierczak K.M."/>
            <person name="Andrzejewski T.M."/>
            <person name="Davidsen T.M."/>
            <person name="Wayne K.J."/>
            <person name="Tettelin H."/>
            <person name="Glass J.I."/>
            <person name="Rusch D."/>
            <person name="Podicherti R."/>
            <person name="Tsui H.-C.T."/>
            <person name="Winkler M.E."/>
        </authorList>
    </citation>
    <scope>NUCLEOTIDE SEQUENCE</scope>
</reference>
<evidence type="ECO:0000313" key="7">
    <source>
        <dbReference type="EMBL" id="SVA19442.1"/>
    </source>
</evidence>
<evidence type="ECO:0000256" key="5">
    <source>
        <dbReference type="ARBA" id="ARBA00023136"/>
    </source>
</evidence>
<name>A0A381TTS5_9ZZZZ</name>
<protein>
    <recommendedName>
        <fullName evidence="8">Branched-chain amino acid ABC transporter permease</fullName>
    </recommendedName>
</protein>
<sequence>MSVIFGILPFIIPEYLLSTMILFFVWAVVAQSWNLVWGIAGLWSLGQMAIFAMAGYCTGWLIIHFNLSPFISVFFGIIISVFASLIIALPSIRLQGVYVILMTISFHEIFRILLTSDTTGFTGGIFGLPMYEGFVSDSLGFSEKIFVQYYIGLAMFVFATLIIWLVLNSRLGLAFKAIGLEPIYASSRGISVYGTQIKAFLIGGGLAGIAGAYWAQYFGTMQPAVLSYDTMVLVFAMMVVGGWGTFSGPIIGALIMVFVSEFLHATHQYRLMILGILIISTSVLLPGGLAPLINKYFNKYFKINIFV</sequence>
<accession>A0A381TTS5</accession>
<evidence type="ECO:0000256" key="3">
    <source>
        <dbReference type="ARBA" id="ARBA00022692"/>
    </source>
</evidence>
<dbReference type="CDD" id="cd06581">
    <property type="entry name" value="TM_PBP1_LivM_like"/>
    <property type="match status" value="1"/>
</dbReference>
<organism evidence="7">
    <name type="scientific">marine metagenome</name>
    <dbReference type="NCBI Taxonomy" id="408172"/>
    <lineage>
        <taxon>unclassified sequences</taxon>
        <taxon>metagenomes</taxon>
        <taxon>ecological metagenomes</taxon>
    </lineage>
</organism>
<keyword evidence="4 6" id="KW-1133">Transmembrane helix</keyword>
<evidence type="ECO:0008006" key="8">
    <source>
        <dbReference type="Google" id="ProtNLM"/>
    </source>
</evidence>
<evidence type="ECO:0000256" key="1">
    <source>
        <dbReference type="ARBA" id="ARBA00004651"/>
    </source>
</evidence>
<feature type="transmembrane region" description="Helical" evidence="6">
    <location>
        <begin position="271"/>
        <end position="293"/>
    </location>
</feature>
<keyword evidence="3 6" id="KW-0812">Transmembrane</keyword>
<dbReference type="EMBL" id="UINC01005153">
    <property type="protein sequence ID" value="SVA19442.1"/>
    <property type="molecule type" value="Genomic_DNA"/>
</dbReference>
<feature type="transmembrane region" description="Helical" evidence="6">
    <location>
        <begin position="235"/>
        <end position="259"/>
    </location>
</feature>
<dbReference type="InterPro" id="IPR001851">
    <property type="entry name" value="ABC_transp_permease"/>
</dbReference>
<feature type="transmembrane region" description="Helical" evidence="6">
    <location>
        <begin position="36"/>
        <end position="63"/>
    </location>
</feature>
<dbReference type="Pfam" id="PF02653">
    <property type="entry name" value="BPD_transp_2"/>
    <property type="match status" value="1"/>
</dbReference>
<proteinExistence type="predicted"/>
<dbReference type="PANTHER" id="PTHR30482">
    <property type="entry name" value="HIGH-AFFINITY BRANCHED-CHAIN AMINO ACID TRANSPORT SYSTEM PERMEASE"/>
    <property type="match status" value="1"/>
</dbReference>
<feature type="transmembrane region" description="Helical" evidence="6">
    <location>
        <begin position="6"/>
        <end position="29"/>
    </location>
</feature>
<comment type="subcellular location">
    <subcellularLocation>
        <location evidence="1">Cell membrane</location>
        <topology evidence="1">Multi-pass membrane protein</topology>
    </subcellularLocation>
</comment>
<evidence type="ECO:0000256" key="4">
    <source>
        <dbReference type="ARBA" id="ARBA00022989"/>
    </source>
</evidence>
<dbReference type="AlphaFoldDB" id="A0A381TTS5"/>
<evidence type="ECO:0000256" key="6">
    <source>
        <dbReference type="SAM" id="Phobius"/>
    </source>
</evidence>
<feature type="transmembrane region" description="Helical" evidence="6">
    <location>
        <begin position="147"/>
        <end position="167"/>
    </location>
</feature>
<dbReference type="GO" id="GO:0005886">
    <property type="term" value="C:plasma membrane"/>
    <property type="evidence" value="ECO:0007669"/>
    <property type="project" value="UniProtKB-SubCell"/>
</dbReference>
<dbReference type="PANTHER" id="PTHR30482:SF20">
    <property type="entry name" value="HIGH-AFFINITY BRANCHED-CHAIN AMINO ACID TRANSPORT SYSTEM PERMEASE PROTEIN LIVM"/>
    <property type="match status" value="1"/>
</dbReference>
<feature type="transmembrane region" description="Helical" evidence="6">
    <location>
        <begin position="69"/>
        <end position="89"/>
    </location>
</feature>
<feature type="transmembrane region" description="Helical" evidence="6">
    <location>
        <begin position="197"/>
        <end position="215"/>
    </location>
</feature>
<evidence type="ECO:0000256" key="2">
    <source>
        <dbReference type="ARBA" id="ARBA00022475"/>
    </source>
</evidence>
<keyword evidence="5 6" id="KW-0472">Membrane</keyword>
<gene>
    <name evidence="7" type="ORF">METZ01_LOCUS72296</name>
</gene>